<keyword evidence="6 7" id="KW-0472">Membrane</keyword>
<dbReference type="Proteomes" id="UP000782610">
    <property type="component" value="Unassembled WGS sequence"/>
</dbReference>
<proteinExistence type="inferred from homology"/>
<feature type="transmembrane region" description="Helical" evidence="7">
    <location>
        <begin position="294"/>
        <end position="315"/>
    </location>
</feature>
<evidence type="ECO:0000313" key="10">
    <source>
        <dbReference type="EMBL" id="MBI4921299.1"/>
    </source>
</evidence>
<comment type="subcellular location">
    <subcellularLocation>
        <location evidence="1 7">Cell membrane</location>
        <topology evidence="1 7">Multi-pass membrane protein</topology>
    </subcellularLocation>
</comment>
<evidence type="ECO:0000256" key="1">
    <source>
        <dbReference type="ARBA" id="ARBA00004651"/>
    </source>
</evidence>
<evidence type="ECO:0000256" key="2">
    <source>
        <dbReference type="ARBA" id="ARBA00022448"/>
    </source>
</evidence>
<feature type="region of interest" description="Disordered" evidence="8">
    <location>
        <begin position="1"/>
        <end position="25"/>
    </location>
</feature>
<dbReference type="PANTHER" id="PTHR43744:SF9">
    <property type="entry name" value="POLYGALACTURONAN_RHAMNOGALACTURONAN TRANSPORT SYSTEM PERMEASE PROTEIN YTCP"/>
    <property type="match status" value="1"/>
</dbReference>
<sequence length="326" mass="36099">MAEIATTETPHPAAAQPPSPLRGEGTSVRAAIGRSPLERIEYAIIVSTLLLMVVVTVQPLINLLAISLSDNSKVAGMSGLAIVPSGFSVDVWNVLIHHPSVLRGLLNALLITGGGTLINVGLTTLMAWGLSRPGLPGRRIIYVIVLITIVFEPGMIPEYFFNKHFGLLDSYWSVIMYKAVNAWYLIILVRFFEEIPEDLIEAARIDGANPFQIFYRIVLPLAKPAIATIALFYIVFHWNDFFHPLLYLNDQNKWPLQLVLRQFVVEGDKLSIVGLEDMGKYTNASQINLRAFKAGMILLTIAPILLIYPLILRYFTKGTMTGALKG</sequence>
<keyword evidence="2 7" id="KW-0813">Transport</keyword>
<feature type="transmembrane region" description="Helical" evidence="7">
    <location>
        <begin position="77"/>
        <end position="96"/>
    </location>
</feature>
<feature type="transmembrane region" description="Helical" evidence="7">
    <location>
        <begin position="140"/>
        <end position="160"/>
    </location>
</feature>
<evidence type="ECO:0000313" key="11">
    <source>
        <dbReference type="Proteomes" id="UP000782610"/>
    </source>
</evidence>
<keyword evidence="3" id="KW-1003">Cell membrane</keyword>
<dbReference type="EMBL" id="JACRAF010000018">
    <property type="protein sequence ID" value="MBI4921299.1"/>
    <property type="molecule type" value="Genomic_DNA"/>
</dbReference>
<evidence type="ECO:0000256" key="7">
    <source>
        <dbReference type="RuleBase" id="RU363032"/>
    </source>
</evidence>
<dbReference type="SUPFAM" id="SSF161098">
    <property type="entry name" value="MetI-like"/>
    <property type="match status" value="1"/>
</dbReference>
<evidence type="ECO:0000256" key="5">
    <source>
        <dbReference type="ARBA" id="ARBA00022989"/>
    </source>
</evidence>
<keyword evidence="4 7" id="KW-0812">Transmembrane</keyword>
<organism evidence="10 11">
    <name type="scientific">Devosia nanyangense</name>
    <dbReference type="NCBI Taxonomy" id="1228055"/>
    <lineage>
        <taxon>Bacteria</taxon>
        <taxon>Pseudomonadati</taxon>
        <taxon>Pseudomonadota</taxon>
        <taxon>Alphaproteobacteria</taxon>
        <taxon>Hyphomicrobiales</taxon>
        <taxon>Devosiaceae</taxon>
        <taxon>Devosia</taxon>
    </lineage>
</organism>
<reference evidence="10" key="1">
    <citation type="submission" date="2020-07" db="EMBL/GenBank/DDBJ databases">
        <title>Huge and variable diversity of episymbiotic CPR bacteria and DPANN archaea in groundwater ecosystems.</title>
        <authorList>
            <person name="He C.Y."/>
            <person name="Keren R."/>
            <person name="Whittaker M."/>
            <person name="Farag I.F."/>
            <person name="Doudna J."/>
            <person name="Cate J.H.D."/>
            <person name="Banfield J.F."/>
        </authorList>
    </citation>
    <scope>NUCLEOTIDE SEQUENCE</scope>
    <source>
        <strain evidence="10">NC_groundwater_1586_Pr3_B-0.1um_66_15</strain>
    </source>
</reference>
<dbReference type="InterPro" id="IPR000515">
    <property type="entry name" value="MetI-like"/>
</dbReference>
<evidence type="ECO:0000256" key="4">
    <source>
        <dbReference type="ARBA" id="ARBA00022692"/>
    </source>
</evidence>
<feature type="transmembrane region" description="Helical" evidence="7">
    <location>
        <begin position="213"/>
        <end position="236"/>
    </location>
</feature>
<evidence type="ECO:0000256" key="6">
    <source>
        <dbReference type="ARBA" id="ARBA00023136"/>
    </source>
</evidence>
<dbReference type="Pfam" id="PF00528">
    <property type="entry name" value="BPD_transp_1"/>
    <property type="match status" value="1"/>
</dbReference>
<dbReference type="CDD" id="cd06261">
    <property type="entry name" value="TM_PBP2"/>
    <property type="match status" value="1"/>
</dbReference>
<dbReference type="PROSITE" id="PS50928">
    <property type="entry name" value="ABC_TM1"/>
    <property type="match status" value="1"/>
</dbReference>
<protein>
    <submittedName>
        <fullName evidence="10">Carbohydrate ABC transporter permease</fullName>
    </submittedName>
</protein>
<comment type="similarity">
    <text evidence="7">Belongs to the binding-protein-dependent transport system permease family.</text>
</comment>
<evidence type="ECO:0000256" key="8">
    <source>
        <dbReference type="SAM" id="MobiDB-lite"/>
    </source>
</evidence>
<evidence type="ECO:0000259" key="9">
    <source>
        <dbReference type="PROSITE" id="PS50928"/>
    </source>
</evidence>
<feature type="domain" description="ABC transmembrane type-1" evidence="9">
    <location>
        <begin position="105"/>
        <end position="316"/>
    </location>
</feature>
<feature type="transmembrane region" description="Helical" evidence="7">
    <location>
        <begin position="108"/>
        <end position="128"/>
    </location>
</feature>
<dbReference type="GO" id="GO:0055085">
    <property type="term" value="P:transmembrane transport"/>
    <property type="evidence" value="ECO:0007669"/>
    <property type="project" value="InterPro"/>
</dbReference>
<keyword evidence="5 7" id="KW-1133">Transmembrane helix</keyword>
<accession>A0A933KZ69</accession>
<gene>
    <name evidence="10" type="ORF">HY834_06080</name>
</gene>
<comment type="caution">
    <text evidence="10">The sequence shown here is derived from an EMBL/GenBank/DDBJ whole genome shotgun (WGS) entry which is preliminary data.</text>
</comment>
<evidence type="ECO:0000256" key="3">
    <source>
        <dbReference type="ARBA" id="ARBA00022475"/>
    </source>
</evidence>
<dbReference type="PANTHER" id="PTHR43744">
    <property type="entry name" value="ABC TRANSPORTER PERMEASE PROTEIN MG189-RELATED-RELATED"/>
    <property type="match status" value="1"/>
</dbReference>
<name>A0A933KZ69_9HYPH</name>
<feature type="transmembrane region" description="Helical" evidence="7">
    <location>
        <begin position="42"/>
        <end position="65"/>
    </location>
</feature>
<dbReference type="GO" id="GO:0005886">
    <property type="term" value="C:plasma membrane"/>
    <property type="evidence" value="ECO:0007669"/>
    <property type="project" value="UniProtKB-SubCell"/>
</dbReference>
<dbReference type="AlphaFoldDB" id="A0A933KZ69"/>
<dbReference type="InterPro" id="IPR035906">
    <property type="entry name" value="MetI-like_sf"/>
</dbReference>
<dbReference type="Gene3D" id="1.10.3720.10">
    <property type="entry name" value="MetI-like"/>
    <property type="match status" value="1"/>
</dbReference>